<organism evidence="2 3">
    <name type="scientific">Steinernema carpocapsae</name>
    <name type="common">Entomopathogenic nematode</name>
    <dbReference type="NCBI Taxonomy" id="34508"/>
    <lineage>
        <taxon>Eukaryota</taxon>
        <taxon>Metazoa</taxon>
        <taxon>Ecdysozoa</taxon>
        <taxon>Nematoda</taxon>
        <taxon>Chromadorea</taxon>
        <taxon>Rhabditida</taxon>
        <taxon>Tylenchina</taxon>
        <taxon>Panagrolaimomorpha</taxon>
        <taxon>Strongyloidoidea</taxon>
        <taxon>Steinernematidae</taxon>
        <taxon>Steinernema</taxon>
    </lineage>
</organism>
<feature type="region of interest" description="Disordered" evidence="1">
    <location>
        <begin position="1"/>
        <end position="39"/>
    </location>
</feature>
<dbReference type="AlphaFoldDB" id="A0A4U8V131"/>
<feature type="compositionally biased region" description="Acidic residues" evidence="1">
    <location>
        <begin position="1"/>
        <end position="29"/>
    </location>
</feature>
<protein>
    <submittedName>
        <fullName evidence="2">Uncharacterized protein</fullName>
    </submittedName>
</protein>
<gene>
    <name evidence="2" type="ORF">L596_004797</name>
</gene>
<name>A0A4U8V131_STECR</name>
<reference evidence="2 3" key="1">
    <citation type="journal article" date="2015" name="Genome Biol.">
        <title>Comparative genomics of Steinernema reveals deeply conserved gene regulatory networks.</title>
        <authorList>
            <person name="Dillman A.R."/>
            <person name="Macchietto M."/>
            <person name="Porter C.F."/>
            <person name="Rogers A."/>
            <person name="Williams B."/>
            <person name="Antoshechkin I."/>
            <person name="Lee M.M."/>
            <person name="Goodwin Z."/>
            <person name="Lu X."/>
            <person name="Lewis E.E."/>
            <person name="Goodrich-Blair H."/>
            <person name="Stock S.P."/>
            <person name="Adams B.J."/>
            <person name="Sternberg P.W."/>
            <person name="Mortazavi A."/>
        </authorList>
    </citation>
    <scope>NUCLEOTIDE SEQUENCE [LARGE SCALE GENOMIC DNA]</scope>
    <source>
        <strain evidence="2 3">ALL</strain>
    </source>
</reference>
<dbReference type="Proteomes" id="UP000298663">
    <property type="component" value="Unassembled WGS sequence"/>
</dbReference>
<dbReference type="EMBL" id="AZBU02000001">
    <property type="protein sequence ID" value="TMS37968.1"/>
    <property type="molecule type" value="Genomic_DNA"/>
</dbReference>
<comment type="caution">
    <text evidence="2">The sequence shown here is derived from an EMBL/GenBank/DDBJ whole genome shotgun (WGS) entry which is preliminary data.</text>
</comment>
<reference evidence="2 3" key="2">
    <citation type="journal article" date="2019" name="G3 (Bethesda)">
        <title>Hybrid Assembly of the Genome of the Entomopathogenic Nematode Steinernema carpocapsae Identifies the X-Chromosome.</title>
        <authorList>
            <person name="Serra L."/>
            <person name="Macchietto M."/>
            <person name="Macias-Munoz A."/>
            <person name="McGill C.J."/>
            <person name="Rodriguez I.M."/>
            <person name="Rodriguez B."/>
            <person name="Murad R."/>
            <person name="Mortazavi A."/>
        </authorList>
    </citation>
    <scope>NUCLEOTIDE SEQUENCE [LARGE SCALE GENOMIC DNA]</scope>
    <source>
        <strain evidence="2 3">ALL</strain>
    </source>
</reference>
<evidence type="ECO:0000256" key="1">
    <source>
        <dbReference type="SAM" id="MobiDB-lite"/>
    </source>
</evidence>
<accession>A0A4U8V131</accession>
<sequence length="211" mass="24507">MADFVDETEPTVEEETVMEDSEEDEEEEAAALTKQDKEEDKWLQLQRDIENGLQFPPLLQCSLGQAMQTYFERMQGLDEEPELTISSQEQPYYDRAFQDFEKRYGLFCRVDKRYIRIDENRKLDPVGTLHAARMFACPTTALMDGRVSIESASKDCSRKFQIVMKYDPDCQIIDLMAHTCCPRDSCLIQDYFEGNLELSSYDTTFNVPPIN</sequence>
<evidence type="ECO:0000313" key="3">
    <source>
        <dbReference type="Proteomes" id="UP000298663"/>
    </source>
</evidence>
<proteinExistence type="predicted"/>
<evidence type="ECO:0000313" key="2">
    <source>
        <dbReference type="EMBL" id="TMS37968.1"/>
    </source>
</evidence>
<keyword evidence="3" id="KW-1185">Reference proteome</keyword>